<accession>A0ABD1FDR8</accession>
<dbReference type="EMBL" id="JBDJPC010000001">
    <property type="protein sequence ID" value="KAL1516504.1"/>
    <property type="molecule type" value="Genomic_DNA"/>
</dbReference>
<evidence type="ECO:0000256" key="1">
    <source>
        <dbReference type="SAM" id="MobiDB-lite"/>
    </source>
</evidence>
<sequence length="193" mass="22508">MARVVVDRVVLSRRDREGTFKCPERCANRRFSFVETPDRVGEEGSAHGVLVSHTADGRFRVPATHSVHKPTGQGWRDLDEDVFLRSLAKTKPKRSICSDMEYSESNDTGTIELTTDEEDDRRNKHKKRAREETTPPQTEFLKRTKQEHKDKVDPQTEDKDKQHITKQDPRETMCIQIEKLEKLIFKAYKLKEK</sequence>
<evidence type="ECO:0000313" key="2">
    <source>
        <dbReference type="EMBL" id="KAL1516504.1"/>
    </source>
</evidence>
<reference evidence="2 3" key="1">
    <citation type="submission" date="2024-05" db="EMBL/GenBank/DDBJ databases">
        <title>Genetic variation in Jamaican populations of the coffee berry borer (Hypothenemus hampei).</title>
        <authorList>
            <person name="Errbii M."/>
            <person name="Myrie A."/>
        </authorList>
    </citation>
    <scope>NUCLEOTIDE SEQUENCE [LARGE SCALE GENOMIC DNA]</scope>
    <source>
        <strain evidence="2">JA-Hopewell-2020-01-JO</strain>
        <tissue evidence="2">Whole body</tissue>
    </source>
</reference>
<organism evidence="2 3">
    <name type="scientific">Hypothenemus hampei</name>
    <name type="common">Coffee berry borer</name>
    <dbReference type="NCBI Taxonomy" id="57062"/>
    <lineage>
        <taxon>Eukaryota</taxon>
        <taxon>Metazoa</taxon>
        <taxon>Ecdysozoa</taxon>
        <taxon>Arthropoda</taxon>
        <taxon>Hexapoda</taxon>
        <taxon>Insecta</taxon>
        <taxon>Pterygota</taxon>
        <taxon>Neoptera</taxon>
        <taxon>Endopterygota</taxon>
        <taxon>Coleoptera</taxon>
        <taxon>Polyphaga</taxon>
        <taxon>Cucujiformia</taxon>
        <taxon>Curculionidae</taxon>
        <taxon>Scolytinae</taxon>
        <taxon>Hypothenemus</taxon>
    </lineage>
</organism>
<proteinExistence type="predicted"/>
<feature type="region of interest" description="Disordered" evidence="1">
    <location>
        <begin position="98"/>
        <end position="170"/>
    </location>
</feature>
<protein>
    <submittedName>
        <fullName evidence="2">Uncharacterized protein</fullName>
    </submittedName>
</protein>
<feature type="compositionally biased region" description="Polar residues" evidence="1">
    <location>
        <begin position="103"/>
        <end position="113"/>
    </location>
</feature>
<comment type="caution">
    <text evidence="2">The sequence shown here is derived from an EMBL/GenBank/DDBJ whole genome shotgun (WGS) entry which is preliminary data.</text>
</comment>
<keyword evidence="3" id="KW-1185">Reference proteome</keyword>
<feature type="compositionally biased region" description="Basic and acidic residues" evidence="1">
    <location>
        <begin position="140"/>
        <end position="170"/>
    </location>
</feature>
<gene>
    <name evidence="2" type="ORF">ABEB36_000413</name>
</gene>
<dbReference type="Proteomes" id="UP001566132">
    <property type="component" value="Unassembled WGS sequence"/>
</dbReference>
<evidence type="ECO:0000313" key="3">
    <source>
        <dbReference type="Proteomes" id="UP001566132"/>
    </source>
</evidence>
<dbReference type="AlphaFoldDB" id="A0ABD1FDR8"/>
<name>A0ABD1FDR8_HYPHA</name>